<dbReference type="Proteomes" id="UP000241434">
    <property type="component" value="Unassembled WGS sequence"/>
</dbReference>
<dbReference type="NCBIfam" id="NF003766">
    <property type="entry name" value="PRK05362.1"/>
    <property type="match status" value="1"/>
</dbReference>
<evidence type="ECO:0000313" key="10">
    <source>
        <dbReference type="Proteomes" id="UP000241434"/>
    </source>
</evidence>
<dbReference type="InterPro" id="IPR024052">
    <property type="entry name" value="Phosphopentomutase_DeoB_cap_sf"/>
</dbReference>
<dbReference type="AlphaFoldDB" id="A0A2P7Q0B5"/>
<comment type="pathway">
    <text evidence="6">Carbohydrate degradation; 2-deoxy-D-ribose 1-phosphate degradation; D-glyceraldehyde 3-phosphate and acetaldehyde from 2-deoxy-alpha-D-ribose 1-phosphate: step 1/2.</text>
</comment>
<keyword evidence="4 6" id="KW-0464">Manganese</keyword>
<keyword evidence="5 6" id="KW-0413">Isomerase</keyword>
<dbReference type="GO" id="GO:0005829">
    <property type="term" value="C:cytosol"/>
    <property type="evidence" value="ECO:0007669"/>
    <property type="project" value="TreeGrafter"/>
</dbReference>
<accession>A0A2P7Q0B5</accession>
<evidence type="ECO:0000256" key="4">
    <source>
        <dbReference type="ARBA" id="ARBA00023211"/>
    </source>
</evidence>
<evidence type="ECO:0000313" key="9">
    <source>
        <dbReference type="EMBL" id="PSJ31418.1"/>
    </source>
</evidence>
<dbReference type="UniPathway" id="UPA00087">
    <property type="reaction ID" value="UER00173"/>
</dbReference>
<dbReference type="Pfam" id="PF01676">
    <property type="entry name" value="Metalloenzyme"/>
    <property type="match status" value="1"/>
</dbReference>
<dbReference type="SUPFAM" id="SSF143856">
    <property type="entry name" value="DeoB insert domain-like"/>
    <property type="match status" value="1"/>
</dbReference>
<feature type="binding site" evidence="6">
    <location>
        <position position="341"/>
    </location>
    <ligand>
        <name>Mn(2+)</name>
        <dbReference type="ChEBI" id="CHEBI:29035"/>
        <label>2</label>
    </ligand>
</feature>
<comment type="catalytic activity">
    <reaction evidence="6">
        <text>alpha-D-ribose 1-phosphate = D-ribose 5-phosphate</text>
        <dbReference type="Rhea" id="RHEA:18793"/>
        <dbReference type="ChEBI" id="CHEBI:57720"/>
        <dbReference type="ChEBI" id="CHEBI:78346"/>
        <dbReference type="EC" id="5.4.2.7"/>
    </reaction>
</comment>
<dbReference type="PANTHER" id="PTHR21110">
    <property type="entry name" value="PHOSPHOPENTOMUTASE"/>
    <property type="match status" value="1"/>
</dbReference>
<dbReference type="RefSeq" id="WP_106776880.1">
    <property type="nucleotide sequence ID" value="NZ_JYGE01000004.1"/>
</dbReference>
<dbReference type="GO" id="GO:0006015">
    <property type="term" value="P:5-phosphoribose 1-diphosphate biosynthetic process"/>
    <property type="evidence" value="ECO:0007669"/>
    <property type="project" value="UniProtKB-UniPathway"/>
</dbReference>
<dbReference type="CDD" id="cd16009">
    <property type="entry name" value="PPM"/>
    <property type="match status" value="1"/>
</dbReference>
<keyword evidence="3 6" id="KW-0479">Metal-binding</keyword>
<evidence type="ECO:0000259" key="8">
    <source>
        <dbReference type="Pfam" id="PF01676"/>
    </source>
</evidence>
<dbReference type="FunFam" id="3.30.70.1250:FF:000001">
    <property type="entry name" value="Phosphopentomutase"/>
    <property type="match status" value="1"/>
</dbReference>
<comment type="catalytic activity">
    <reaction evidence="6">
        <text>2-deoxy-alpha-D-ribose 1-phosphate = 2-deoxy-D-ribose 5-phosphate</text>
        <dbReference type="Rhea" id="RHEA:27658"/>
        <dbReference type="ChEBI" id="CHEBI:57259"/>
        <dbReference type="ChEBI" id="CHEBI:62877"/>
        <dbReference type="EC" id="5.4.2.7"/>
    </reaction>
</comment>
<comment type="function">
    <text evidence="6">Isomerase that catalyzes the conversion of deoxy-ribose 1-phosphate (dRib-1-P) and ribose 1-phosphate (Rib-1-P) to deoxy-ribose 5-phosphate (dRib-5-P) and ribose 5-phosphate (Rib-5-P), respectively.</text>
</comment>
<dbReference type="GO" id="GO:0030145">
    <property type="term" value="F:manganese ion binding"/>
    <property type="evidence" value="ECO:0007669"/>
    <property type="project" value="UniProtKB-UniRule"/>
</dbReference>
<proteinExistence type="inferred from homology"/>
<organism evidence="9 10">
    <name type="scientific">Peptostreptococcus russellii</name>
    <dbReference type="NCBI Taxonomy" id="215200"/>
    <lineage>
        <taxon>Bacteria</taxon>
        <taxon>Bacillati</taxon>
        <taxon>Bacillota</taxon>
        <taxon>Clostridia</taxon>
        <taxon>Peptostreptococcales</taxon>
        <taxon>Peptostreptococcaceae</taxon>
        <taxon>Peptostreptococcus</taxon>
    </lineage>
</organism>
<dbReference type="GO" id="GO:0043094">
    <property type="term" value="P:metabolic compound salvage"/>
    <property type="evidence" value="ECO:0007669"/>
    <property type="project" value="UniProtKB-UniRule"/>
</dbReference>
<feature type="binding site" evidence="6">
    <location>
        <position position="288"/>
    </location>
    <ligand>
        <name>Mn(2+)</name>
        <dbReference type="ChEBI" id="CHEBI:29035"/>
        <label>2</label>
    </ligand>
</feature>
<dbReference type="GO" id="GO:0009117">
    <property type="term" value="P:nucleotide metabolic process"/>
    <property type="evidence" value="ECO:0007669"/>
    <property type="project" value="UniProtKB-UniRule"/>
</dbReference>
<sequence length="395" mass="43985">MTRNENIKRVFLIVLDSFGIGELPDAKEYGDEGSNTLGAIVKSERYNTPNLQKLGLFNIEGVELDREIESPIGSFARMKEASKGKDTTIGHWEIAGIISNSPLPTFPNGFPEDFLEEFSKRTGRKCICNKPYSGTDVIRDYGKHHMETGDLIVYTSADSVFQIAAHEDIVSVKELYSYCEIARELLTGERLGAGRVIARPFIGEEGKFTRTPNRHDYSLLPPGKTIMDELVDAGLDTIGVGKIYDIFAGKSIQSTNRIKDNTDGMNVTLDLMDKDFEGLCFVNLVDFDMKYGHRNDIEGYAQASTDFDIQLGQMLDKMRDEDVLIITADHGCDPSTPSTDHSREHTPMLIFGNNIKEGVDLKTRDSFSDIAKTIADIFNTAGDFSGKSFLKELEI</sequence>
<dbReference type="GO" id="GO:0008973">
    <property type="term" value="F:phosphopentomutase activity"/>
    <property type="evidence" value="ECO:0007669"/>
    <property type="project" value="UniProtKB-UniRule"/>
</dbReference>
<evidence type="ECO:0000256" key="7">
    <source>
        <dbReference type="NCBIfam" id="TIGR01696"/>
    </source>
</evidence>
<dbReference type="GO" id="GO:0000287">
    <property type="term" value="F:magnesium ion binding"/>
    <property type="evidence" value="ECO:0007669"/>
    <property type="project" value="UniProtKB-UniRule"/>
</dbReference>
<evidence type="ECO:0000256" key="1">
    <source>
        <dbReference type="ARBA" id="ARBA00010373"/>
    </source>
</evidence>
<evidence type="ECO:0000256" key="3">
    <source>
        <dbReference type="ARBA" id="ARBA00022723"/>
    </source>
</evidence>
<evidence type="ECO:0000256" key="6">
    <source>
        <dbReference type="HAMAP-Rule" id="MF_00740"/>
    </source>
</evidence>
<dbReference type="EMBL" id="JYGE01000004">
    <property type="protein sequence ID" value="PSJ31418.1"/>
    <property type="molecule type" value="Genomic_DNA"/>
</dbReference>
<dbReference type="PANTHER" id="PTHR21110:SF0">
    <property type="entry name" value="PHOSPHOPENTOMUTASE"/>
    <property type="match status" value="1"/>
</dbReference>
<dbReference type="Gene3D" id="3.40.720.10">
    <property type="entry name" value="Alkaline Phosphatase, subunit A"/>
    <property type="match status" value="1"/>
</dbReference>
<dbReference type="InterPro" id="IPR017850">
    <property type="entry name" value="Alkaline_phosphatase_core_sf"/>
</dbReference>
<feature type="binding site" evidence="6">
    <location>
        <position position="330"/>
    </location>
    <ligand>
        <name>Mn(2+)</name>
        <dbReference type="ChEBI" id="CHEBI:29035"/>
        <label>1</label>
    </ligand>
</feature>
<protein>
    <recommendedName>
        <fullName evidence="6 7">Phosphopentomutase</fullName>
        <ecNumber evidence="6 7">5.4.2.7</ecNumber>
    </recommendedName>
    <alternativeName>
        <fullName evidence="6">Phosphodeoxyribomutase</fullName>
    </alternativeName>
</protein>
<dbReference type="SUPFAM" id="SSF53649">
    <property type="entry name" value="Alkaline phosphatase-like"/>
    <property type="match status" value="1"/>
</dbReference>
<name>A0A2P7Q0B5_9FIRM</name>
<comment type="cofactor">
    <cofactor evidence="6">
        <name>Mn(2+)</name>
        <dbReference type="ChEBI" id="CHEBI:29035"/>
    </cofactor>
    <text evidence="6">Binds 2 manganese ions.</text>
</comment>
<feature type="binding site" evidence="6">
    <location>
        <position position="329"/>
    </location>
    <ligand>
        <name>Mn(2+)</name>
        <dbReference type="ChEBI" id="CHEBI:29035"/>
        <label>1</label>
    </ligand>
</feature>
<dbReference type="NCBIfam" id="TIGR01696">
    <property type="entry name" value="deoB"/>
    <property type="match status" value="1"/>
</dbReference>
<keyword evidence="2 6" id="KW-0963">Cytoplasm</keyword>
<gene>
    <name evidence="6" type="primary">deoB</name>
    <name evidence="9" type="ORF">UF10_05715</name>
</gene>
<evidence type="ECO:0000256" key="5">
    <source>
        <dbReference type="ARBA" id="ARBA00023235"/>
    </source>
</evidence>
<feature type="domain" description="Metalloenzyme" evidence="8">
    <location>
        <begin position="8"/>
        <end position="380"/>
    </location>
</feature>
<dbReference type="PIRSF" id="PIRSF001491">
    <property type="entry name" value="Ppentomutase"/>
    <property type="match status" value="1"/>
</dbReference>
<dbReference type="OrthoDB" id="9769930at2"/>
<dbReference type="GO" id="GO:0006018">
    <property type="term" value="P:2-deoxyribose 1-phosphate catabolic process"/>
    <property type="evidence" value="ECO:0007669"/>
    <property type="project" value="UniProtKB-UniRule"/>
</dbReference>
<feature type="binding site" evidence="6">
    <location>
        <position position="16"/>
    </location>
    <ligand>
        <name>Mn(2+)</name>
        <dbReference type="ChEBI" id="CHEBI:29035"/>
        <label>1</label>
    </ligand>
</feature>
<dbReference type="EC" id="5.4.2.7" evidence="6 7"/>
<comment type="caution">
    <text evidence="9">The sequence shown here is derived from an EMBL/GenBank/DDBJ whole genome shotgun (WGS) entry which is preliminary data.</text>
</comment>
<dbReference type="Gene3D" id="3.30.70.1250">
    <property type="entry name" value="Phosphopentomutase"/>
    <property type="match status" value="1"/>
</dbReference>
<reference evidence="9" key="1">
    <citation type="thesis" date="2015" institute="Rutgers" country="The State University of New Jersey, 14 College Farm Rd., New Brunswick, NJ, USA">
        <title>Ammonia toxicity in bacteria and its implications for treatment of and resource recovery from highly nitrogenous organic wastes.</title>
        <authorList>
            <person name="Luther A.K."/>
        </authorList>
    </citation>
    <scope>NUCLEOTIDE SEQUENCE</scope>
    <source>
        <strain evidence="9">RT-10B</strain>
    </source>
</reference>
<evidence type="ECO:0000256" key="2">
    <source>
        <dbReference type="ARBA" id="ARBA00022490"/>
    </source>
</evidence>
<keyword evidence="10" id="KW-1185">Reference proteome</keyword>
<dbReference type="InterPro" id="IPR006124">
    <property type="entry name" value="Metalloenzyme"/>
</dbReference>
<feature type="binding site" evidence="6">
    <location>
        <position position="293"/>
    </location>
    <ligand>
        <name>Mn(2+)</name>
        <dbReference type="ChEBI" id="CHEBI:29035"/>
        <label>2</label>
    </ligand>
</feature>
<comment type="similarity">
    <text evidence="1 6">Belongs to the phosphopentomutase family.</text>
</comment>
<dbReference type="InterPro" id="IPR010045">
    <property type="entry name" value="DeoB"/>
</dbReference>
<dbReference type="HAMAP" id="MF_00740">
    <property type="entry name" value="Phosphopentomut"/>
    <property type="match status" value="1"/>
</dbReference>
<comment type="subcellular location">
    <subcellularLocation>
        <location evidence="6">Cytoplasm</location>
    </subcellularLocation>
</comment>